<dbReference type="InterPro" id="IPR006168">
    <property type="entry name" value="G3P_DH_NAD-dep"/>
</dbReference>
<evidence type="ECO:0000259" key="10">
    <source>
        <dbReference type="Pfam" id="PF01210"/>
    </source>
</evidence>
<evidence type="ECO:0000313" key="13">
    <source>
        <dbReference type="Proteomes" id="UP000001880"/>
    </source>
</evidence>
<dbReference type="PRINTS" id="PR00077">
    <property type="entry name" value="GPDHDRGNASE"/>
</dbReference>
<proteinExistence type="inferred from homology"/>
<feature type="binding site" evidence="7">
    <location>
        <position position="259"/>
    </location>
    <ligand>
        <name>NAD(+)</name>
        <dbReference type="ChEBI" id="CHEBI:57540"/>
    </ligand>
</feature>
<dbReference type="Pfam" id="PF01210">
    <property type="entry name" value="NAD_Gly3P_dh_N"/>
    <property type="match status" value="1"/>
</dbReference>
<evidence type="ECO:0000256" key="9">
    <source>
        <dbReference type="RuleBase" id="RU000439"/>
    </source>
</evidence>
<dbReference type="SUPFAM" id="SSF51735">
    <property type="entry name" value="NAD(P)-binding Rossmann-fold domains"/>
    <property type="match status" value="1"/>
</dbReference>
<keyword evidence="4" id="KW-0443">Lipid metabolism</keyword>
<dbReference type="OrthoDB" id="9812273at2"/>
<evidence type="ECO:0000256" key="3">
    <source>
        <dbReference type="ARBA" id="ARBA00023002"/>
    </source>
</evidence>
<dbReference type="STRING" id="502025.Hoch_3151"/>
<comment type="catalytic activity">
    <reaction evidence="9">
        <text>sn-glycerol 3-phosphate + NADP(+) = dihydroxyacetone phosphate + NADPH + H(+)</text>
        <dbReference type="Rhea" id="RHEA:11096"/>
        <dbReference type="ChEBI" id="CHEBI:15378"/>
        <dbReference type="ChEBI" id="CHEBI:57597"/>
        <dbReference type="ChEBI" id="CHEBI:57642"/>
        <dbReference type="ChEBI" id="CHEBI:57783"/>
        <dbReference type="ChEBI" id="CHEBI:58349"/>
        <dbReference type="EC" id="1.1.1.94"/>
    </reaction>
</comment>
<gene>
    <name evidence="12" type="ordered locus">Hoch_3151</name>
</gene>
<organism evidence="12 13">
    <name type="scientific">Haliangium ochraceum (strain DSM 14365 / JCM 11303 / SMP-2)</name>
    <dbReference type="NCBI Taxonomy" id="502025"/>
    <lineage>
        <taxon>Bacteria</taxon>
        <taxon>Pseudomonadati</taxon>
        <taxon>Myxococcota</taxon>
        <taxon>Polyangia</taxon>
        <taxon>Haliangiales</taxon>
        <taxon>Kofleriaceae</taxon>
        <taxon>Haliangium</taxon>
    </lineage>
</organism>
<evidence type="ECO:0000259" key="11">
    <source>
        <dbReference type="Pfam" id="PF07479"/>
    </source>
</evidence>
<evidence type="ECO:0000256" key="2">
    <source>
        <dbReference type="ARBA" id="ARBA00022516"/>
    </source>
</evidence>
<dbReference type="InterPro" id="IPR013328">
    <property type="entry name" value="6PGD_dom2"/>
</dbReference>
<keyword evidence="2" id="KW-0444">Lipid biosynthesis</keyword>
<dbReference type="PIRSF" id="PIRSF000114">
    <property type="entry name" value="Glycerol-3-P_dh"/>
    <property type="match status" value="1"/>
</dbReference>
<dbReference type="Gene3D" id="3.40.50.720">
    <property type="entry name" value="NAD(P)-binding Rossmann-like Domain"/>
    <property type="match status" value="1"/>
</dbReference>
<dbReference type="Gene3D" id="1.10.1040.10">
    <property type="entry name" value="N-(1-d-carboxylethyl)-l-norvaline Dehydrogenase, domain 2"/>
    <property type="match status" value="1"/>
</dbReference>
<evidence type="ECO:0000313" key="12">
    <source>
        <dbReference type="EMBL" id="ACY15653.1"/>
    </source>
</evidence>
<dbReference type="GO" id="GO:0051287">
    <property type="term" value="F:NAD binding"/>
    <property type="evidence" value="ECO:0007669"/>
    <property type="project" value="InterPro"/>
</dbReference>
<evidence type="ECO:0000256" key="8">
    <source>
        <dbReference type="RuleBase" id="RU000437"/>
    </source>
</evidence>
<dbReference type="GO" id="GO:0005829">
    <property type="term" value="C:cytosol"/>
    <property type="evidence" value="ECO:0007669"/>
    <property type="project" value="TreeGrafter"/>
</dbReference>
<evidence type="ECO:0000256" key="4">
    <source>
        <dbReference type="ARBA" id="ARBA00023098"/>
    </source>
</evidence>
<feature type="binding site" evidence="7">
    <location>
        <begin position="11"/>
        <end position="16"/>
    </location>
    <ligand>
        <name>NAD(+)</name>
        <dbReference type="ChEBI" id="CHEBI:57540"/>
    </ligand>
</feature>
<dbReference type="InterPro" id="IPR008927">
    <property type="entry name" value="6-PGluconate_DH-like_C_sf"/>
</dbReference>
<dbReference type="InterPro" id="IPR006109">
    <property type="entry name" value="G3P_DH_NAD-dep_C"/>
</dbReference>
<dbReference type="eggNOG" id="COG0240">
    <property type="taxonomic scope" value="Bacteria"/>
</dbReference>
<dbReference type="KEGG" id="hoh:Hoch_3151"/>
<dbReference type="GO" id="GO:0008654">
    <property type="term" value="P:phospholipid biosynthetic process"/>
    <property type="evidence" value="ECO:0007669"/>
    <property type="project" value="UniProtKB-KW"/>
</dbReference>
<keyword evidence="7 8" id="KW-0520">NAD</keyword>
<reference evidence="12 13" key="1">
    <citation type="journal article" date="2010" name="Stand. Genomic Sci.">
        <title>Complete genome sequence of Haliangium ochraceum type strain (SMP-2).</title>
        <authorList>
            <consortium name="US DOE Joint Genome Institute (JGI-PGF)"/>
            <person name="Ivanova N."/>
            <person name="Daum C."/>
            <person name="Lang E."/>
            <person name="Abt B."/>
            <person name="Kopitz M."/>
            <person name="Saunders E."/>
            <person name="Lapidus A."/>
            <person name="Lucas S."/>
            <person name="Glavina Del Rio T."/>
            <person name="Nolan M."/>
            <person name="Tice H."/>
            <person name="Copeland A."/>
            <person name="Cheng J.F."/>
            <person name="Chen F."/>
            <person name="Bruce D."/>
            <person name="Goodwin L."/>
            <person name="Pitluck S."/>
            <person name="Mavromatis K."/>
            <person name="Pati A."/>
            <person name="Mikhailova N."/>
            <person name="Chen A."/>
            <person name="Palaniappan K."/>
            <person name="Land M."/>
            <person name="Hauser L."/>
            <person name="Chang Y.J."/>
            <person name="Jeffries C.D."/>
            <person name="Detter J.C."/>
            <person name="Brettin T."/>
            <person name="Rohde M."/>
            <person name="Goker M."/>
            <person name="Bristow J."/>
            <person name="Markowitz V."/>
            <person name="Eisen J.A."/>
            <person name="Hugenholtz P."/>
            <person name="Kyrpides N.C."/>
            <person name="Klenk H.P."/>
        </authorList>
    </citation>
    <scope>NUCLEOTIDE SEQUENCE [LARGE SCALE GENOMIC DNA]</scope>
    <source>
        <strain evidence="13">DSM 14365 / CIP 107738 / JCM 11303 / AJ 13395 / SMP-2</strain>
    </source>
</reference>
<dbReference type="Pfam" id="PF07479">
    <property type="entry name" value="NAD_Gly3P_dh_C"/>
    <property type="match status" value="1"/>
</dbReference>
<dbReference type="AlphaFoldDB" id="D0LSF4"/>
<dbReference type="SUPFAM" id="SSF48179">
    <property type="entry name" value="6-phosphogluconate dehydrogenase C-terminal domain-like"/>
    <property type="match status" value="1"/>
</dbReference>
<comment type="similarity">
    <text evidence="1 8">Belongs to the NAD-dependent glycerol-3-phosphate dehydrogenase family.</text>
</comment>
<protein>
    <recommendedName>
        <fullName evidence="9">Glycerol-3-phosphate dehydrogenase</fullName>
        <ecNumber evidence="9">1.1.1.94</ecNumber>
    </recommendedName>
</protein>
<evidence type="ECO:0000256" key="1">
    <source>
        <dbReference type="ARBA" id="ARBA00011009"/>
    </source>
</evidence>
<evidence type="ECO:0000256" key="7">
    <source>
        <dbReference type="PIRSR" id="PIRSR000114-3"/>
    </source>
</evidence>
<keyword evidence="6" id="KW-1208">Phospholipid metabolism</keyword>
<keyword evidence="13" id="KW-1185">Reference proteome</keyword>
<dbReference type="PANTHER" id="PTHR11728">
    <property type="entry name" value="GLYCEROL-3-PHOSPHATE DEHYDROGENASE"/>
    <property type="match status" value="1"/>
</dbReference>
<keyword evidence="3 8" id="KW-0560">Oxidoreductase</keyword>
<dbReference type="EC" id="1.1.1.94" evidence="9"/>
<dbReference type="HOGENOM" id="CLU_033449_0_2_7"/>
<keyword evidence="5" id="KW-0594">Phospholipid biosynthesis</keyword>
<dbReference type="GO" id="GO:0005975">
    <property type="term" value="P:carbohydrate metabolic process"/>
    <property type="evidence" value="ECO:0007669"/>
    <property type="project" value="InterPro"/>
</dbReference>
<feature type="domain" description="Glycerol-3-phosphate dehydrogenase NAD-dependent C-terminal" evidence="11">
    <location>
        <begin position="181"/>
        <end position="318"/>
    </location>
</feature>
<dbReference type="GO" id="GO:0141153">
    <property type="term" value="F:glycerol-3-phosphate dehydrogenase (NADP+) activity"/>
    <property type="evidence" value="ECO:0007669"/>
    <property type="project" value="RHEA"/>
</dbReference>
<dbReference type="InterPro" id="IPR011128">
    <property type="entry name" value="G3P_DH_NAD-dep_N"/>
</dbReference>
<evidence type="ECO:0000256" key="5">
    <source>
        <dbReference type="ARBA" id="ARBA00023209"/>
    </source>
</evidence>
<feature type="domain" description="Glycerol-3-phosphate dehydrogenase NAD-dependent N-terminal" evidence="10">
    <location>
        <begin position="8"/>
        <end position="156"/>
    </location>
</feature>
<evidence type="ECO:0000256" key="6">
    <source>
        <dbReference type="ARBA" id="ARBA00023264"/>
    </source>
</evidence>
<dbReference type="GO" id="GO:0046168">
    <property type="term" value="P:glycerol-3-phosphate catabolic process"/>
    <property type="evidence" value="ECO:0007669"/>
    <property type="project" value="InterPro"/>
</dbReference>
<dbReference type="Proteomes" id="UP000001880">
    <property type="component" value="Chromosome"/>
</dbReference>
<accession>D0LSF4</accession>
<dbReference type="InterPro" id="IPR036291">
    <property type="entry name" value="NAD(P)-bd_dom_sf"/>
</dbReference>
<name>D0LSF4_HALO1</name>
<dbReference type="PANTHER" id="PTHR11728:SF1">
    <property type="entry name" value="GLYCEROL-3-PHOSPHATE DEHYDROGENASE [NAD(+)] 2, CHLOROPLASTIC"/>
    <property type="match status" value="1"/>
</dbReference>
<sequence length="330" mass="34166">MSRGDTLGFVGAGRFGTALAQVVAEAGRSALLWSRSPEVVRGINEQRRNPRLPDAVLNQRVRATDDAEELARSARLLVLAVASTEVQERCSVLGEVVDGNHLLVHAVGALTGSTELRVSEIVRAQTPVLRVGALAGPALWQDLLGGQYTSLVVASRFDEVTREVRRLLGAPPVLRLYGGSDLVGVELASALAGAYTVAVGMSDALGVGPGPRAVLITRALAEASRLGEAAGAEPRTFTGLAGLGNILVRVSPEARGGVRDYELGQRLGRGEKLAPASFSEGARAALAGLRLAERLGVRMPVLQGAAAVLTGRLSPEAAGQAIGDSVAVVE</sequence>
<dbReference type="EMBL" id="CP001804">
    <property type="protein sequence ID" value="ACY15653.1"/>
    <property type="molecule type" value="Genomic_DNA"/>
</dbReference>
<dbReference type="RefSeq" id="WP_012828253.1">
    <property type="nucleotide sequence ID" value="NC_013440.1"/>
</dbReference>